<gene>
    <name evidence="2" type="ORF">BJF93_14660</name>
</gene>
<dbReference type="Gene3D" id="3.40.630.30">
    <property type="match status" value="1"/>
</dbReference>
<feature type="domain" description="N-acetyltransferase" evidence="1">
    <location>
        <begin position="8"/>
        <end position="149"/>
    </location>
</feature>
<dbReference type="PROSITE" id="PS51186">
    <property type="entry name" value="GNAT"/>
    <property type="match status" value="1"/>
</dbReference>
<dbReference type="Proteomes" id="UP000186364">
    <property type="component" value="Unassembled WGS sequence"/>
</dbReference>
<dbReference type="GO" id="GO:0016747">
    <property type="term" value="F:acyltransferase activity, transferring groups other than amino-acyl groups"/>
    <property type="evidence" value="ECO:0007669"/>
    <property type="project" value="InterPro"/>
</dbReference>
<dbReference type="AlphaFoldDB" id="A0A1Q9AXP4"/>
<sequence>MNGTEGAWRVRKVEQGEGAQLRTLLNQHLLELSAYAEIDQAYPYFPLYFTEADRSAWFVEVDQAVAGFALVNRHAVSGLSTDRALAEFYILPHARRRGIGRAFANSLIGASGLQWELSVLKANVLALDFWRRVCRPYRHLHVIETEEQSIFRFRAVKRR</sequence>
<evidence type="ECO:0000259" key="1">
    <source>
        <dbReference type="PROSITE" id="PS51186"/>
    </source>
</evidence>
<organism evidence="2 3">
    <name type="scientific">Xaviernesmea oryzae</name>
    <dbReference type="NCBI Taxonomy" id="464029"/>
    <lineage>
        <taxon>Bacteria</taxon>
        <taxon>Pseudomonadati</taxon>
        <taxon>Pseudomonadota</taxon>
        <taxon>Alphaproteobacteria</taxon>
        <taxon>Hyphomicrobiales</taxon>
        <taxon>Rhizobiaceae</taxon>
        <taxon>Rhizobium/Agrobacterium group</taxon>
        <taxon>Xaviernesmea</taxon>
    </lineage>
</organism>
<name>A0A1Q9AXP4_9HYPH</name>
<evidence type="ECO:0000313" key="2">
    <source>
        <dbReference type="EMBL" id="OLP60208.1"/>
    </source>
</evidence>
<dbReference type="CDD" id="cd04301">
    <property type="entry name" value="NAT_SF"/>
    <property type="match status" value="1"/>
</dbReference>
<comment type="caution">
    <text evidence="2">The sequence shown here is derived from an EMBL/GenBank/DDBJ whole genome shotgun (WGS) entry which is preliminary data.</text>
</comment>
<dbReference type="InterPro" id="IPR016181">
    <property type="entry name" value="Acyl_CoA_acyltransferase"/>
</dbReference>
<accession>A0A1Q9AXP4</accession>
<dbReference type="RefSeq" id="WP_075627226.1">
    <property type="nucleotide sequence ID" value="NZ_FOAM01000001.1"/>
</dbReference>
<keyword evidence="3" id="KW-1185">Reference proteome</keyword>
<dbReference type="EMBL" id="MKIP01000037">
    <property type="protein sequence ID" value="OLP60208.1"/>
    <property type="molecule type" value="Genomic_DNA"/>
</dbReference>
<dbReference type="SUPFAM" id="SSF55729">
    <property type="entry name" value="Acyl-CoA N-acyltransferases (Nat)"/>
    <property type="match status" value="1"/>
</dbReference>
<protein>
    <recommendedName>
        <fullName evidence="1">N-acetyltransferase domain-containing protein</fullName>
    </recommendedName>
</protein>
<proteinExistence type="predicted"/>
<reference evidence="2 3" key="1">
    <citation type="submission" date="2016-09" db="EMBL/GenBank/DDBJ databases">
        <title>Rhizobium sp. nov., a novel species isolated from the rice rhizosphere.</title>
        <authorList>
            <person name="Zhao J."/>
            <person name="Zhang X."/>
        </authorList>
    </citation>
    <scope>NUCLEOTIDE SEQUENCE [LARGE SCALE GENOMIC DNA]</scope>
    <source>
        <strain evidence="2 3">1.7048</strain>
    </source>
</reference>
<dbReference type="InterPro" id="IPR000182">
    <property type="entry name" value="GNAT_dom"/>
</dbReference>
<dbReference type="Pfam" id="PF00583">
    <property type="entry name" value="Acetyltransf_1"/>
    <property type="match status" value="1"/>
</dbReference>
<evidence type="ECO:0000313" key="3">
    <source>
        <dbReference type="Proteomes" id="UP000186364"/>
    </source>
</evidence>